<keyword evidence="2" id="KW-0805">Transcription regulation</keyword>
<geneLocation type="plasmid" evidence="5 6">
    <name>p2</name>
</geneLocation>
<keyword evidence="3" id="KW-0238">DNA-binding</keyword>
<keyword evidence="5" id="KW-0614">Plasmid</keyword>
<dbReference type="RefSeq" id="WP_047824601.1">
    <property type="nucleotide sequence ID" value="NZ_CP011772.1"/>
</dbReference>
<protein>
    <submittedName>
        <fullName evidence="5">LysR family transcriptional regulator</fullName>
    </submittedName>
</protein>
<gene>
    <name evidence="5" type="ORF">AB433_18715</name>
</gene>
<dbReference type="SUPFAM" id="SSF46785">
    <property type="entry name" value="Winged helix' DNA-binding domain"/>
    <property type="match status" value="1"/>
</dbReference>
<evidence type="ECO:0000256" key="3">
    <source>
        <dbReference type="ARBA" id="ARBA00023125"/>
    </source>
</evidence>
<dbReference type="Proteomes" id="UP000035287">
    <property type="component" value="Plasmid p2"/>
</dbReference>
<accession>A0A0G3XNP6</accession>
<name>A0A0G3XNP6_9SPHN</name>
<evidence type="ECO:0000313" key="5">
    <source>
        <dbReference type="EMBL" id="AKM12173.1"/>
    </source>
</evidence>
<dbReference type="KEGG" id="cna:AB433_18715"/>
<dbReference type="AlphaFoldDB" id="A0A0G3XNP6"/>
<dbReference type="InterPro" id="IPR005119">
    <property type="entry name" value="LysR_subst-bd"/>
</dbReference>
<dbReference type="EMBL" id="CP011772">
    <property type="protein sequence ID" value="AKM12173.1"/>
    <property type="molecule type" value="Genomic_DNA"/>
</dbReference>
<dbReference type="GO" id="GO:0006351">
    <property type="term" value="P:DNA-templated transcription"/>
    <property type="evidence" value="ECO:0007669"/>
    <property type="project" value="TreeGrafter"/>
</dbReference>
<dbReference type="GO" id="GO:0043565">
    <property type="term" value="F:sequence-specific DNA binding"/>
    <property type="evidence" value="ECO:0007669"/>
    <property type="project" value="TreeGrafter"/>
</dbReference>
<reference evidence="5 6" key="1">
    <citation type="submission" date="2015-06" db="EMBL/GenBank/DDBJ databases">
        <authorList>
            <person name="Zeng Y."/>
            <person name="Huang Y."/>
        </authorList>
    </citation>
    <scope>NUCLEOTIDE SEQUENCE [LARGE SCALE GENOMIC DNA]</scope>
    <source>
        <strain evidence="5 6">PQ-2</strain>
        <plasmid evidence="6">Plasmid p2</plasmid>
    </source>
</reference>
<proteinExistence type="inferred from homology"/>
<dbReference type="PATRIC" id="fig|1348774.3.peg.3947"/>
<evidence type="ECO:0000256" key="1">
    <source>
        <dbReference type="ARBA" id="ARBA00009437"/>
    </source>
</evidence>
<dbReference type="FunFam" id="1.10.10.10:FF:000001">
    <property type="entry name" value="LysR family transcriptional regulator"/>
    <property type="match status" value="1"/>
</dbReference>
<evidence type="ECO:0000256" key="4">
    <source>
        <dbReference type="ARBA" id="ARBA00023163"/>
    </source>
</evidence>
<dbReference type="GO" id="GO:0003700">
    <property type="term" value="F:DNA-binding transcription factor activity"/>
    <property type="evidence" value="ECO:0007669"/>
    <property type="project" value="InterPro"/>
</dbReference>
<dbReference type="PROSITE" id="PS50931">
    <property type="entry name" value="HTH_LYSR"/>
    <property type="match status" value="1"/>
</dbReference>
<sequence length="308" mass="33330">MFDLNDLAYFVKVVDHGGFAPAARALGMQKSKLSRRIAGLEQRLGVRLIQRSTRKFVITDIGHTYYQHCLAMLVEAETAQQAIDSVQAEPAGLIRVTCPPGLLTYRMGMAIAEFMAAFPRVEIELKAYNRPVDLIGEGFDLVIRTGEVKVDSASLVMRKLGEVSQCLVASPELLKTAGLPENPVDLSRYPGIAVGQPVLEANGAPHAWTLLDETGATVDIPFTPRLVSDDLPAIRAAALAGIGIVQMPNLMATDDIAQGRLIELLSGWKSPNITVNAIFPPRRGMLPSVRALIDHLAGDCQPYRHGTG</sequence>
<organism evidence="5 6">
    <name type="scientific">Croceicoccus naphthovorans</name>
    <dbReference type="NCBI Taxonomy" id="1348774"/>
    <lineage>
        <taxon>Bacteria</taxon>
        <taxon>Pseudomonadati</taxon>
        <taxon>Pseudomonadota</taxon>
        <taxon>Alphaproteobacteria</taxon>
        <taxon>Sphingomonadales</taxon>
        <taxon>Erythrobacteraceae</taxon>
        <taxon>Croceicoccus</taxon>
    </lineage>
</organism>
<dbReference type="InterPro" id="IPR036388">
    <property type="entry name" value="WH-like_DNA-bd_sf"/>
</dbReference>
<dbReference type="InterPro" id="IPR000847">
    <property type="entry name" value="LysR_HTH_N"/>
</dbReference>
<dbReference type="InterPro" id="IPR058163">
    <property type="entry name" value="LysR-type_TF_proteobact-type"/>
</dbReference>
<comment type="similarity">
    <text evidence="1">Belongs to the LysR transcriptional regulatory family.</text>
</comment>
<dbReference type="Pfam" id="PF03466">
    <property type="entry name" value="LysR_substrate"/>
    <property type="match status" value="1"/>
</dbReference>
<dbReference type="PANTHER" id="PTHR30537:SF31">
    <property type="entry name" value="TRANSCRIPTIONAL REGULATOR, LYSR FAMILY"/>
    <property type="match status" value="1"/>
</dbReference>
<dbReference type="Gene3D" id="3.40.190.290">
    <property type="match status" value="1"/>
</dbReference>
<dbReference type="SUPFAM" id="SSF53850">
    <property type="entry name" value="Periplasmic binding protein-like II"/>
    <property type="match status" value="1"/>
</dbReference>
<keyword evidence="6" id="KW-1185">Reference proteome</keyword>
<evidence type="ECO:0000313" key="6">
    <source>
        <dbReference type="Proteomes" id="UP000035287"/>
    </source>
</evidence>
<evidence type="ECO:0000256" key="2">
    <source>
        <dbReference type="ARBA" id="ARBA00023015"/>
    </source>
</evidence>
<dbReference type="Gene3D" id="1.10.10.10">
    <property type="entry name" value="Winged helix-like DNA-binding domain superfamily/Winged helix DNA-binding domain"/>
    <property type="match status" value="1"/>
</dbReference>
<dbReference type="OrthoDB" id="9786526at2"/>
<dbReference type="Pfam" id="PF00126">
    <property type="entry name" value="HTH_1"/>
    <property type="match status" value="1"/>
</dbReference>
<dbReference type="PANTHER" id="PTHR30537">
    <property type="entry name" value="HTH-TYPE TRANSCRIPTIONAL REGULATOR"/>
    <property type="match status" value="1"/>
</dbReference>
<dbReference type="InterPro" id="IPR036390">
    <property type="entry name" value="WH_DNA-bd_sf"/>
</dbReference>
<keyword evidence="4" id="KW-0804">Transcription</keyword>